<name>A0A0A9FUR4_ARUDO</name>
<dbReference type="EMBL" id="GBRH01181889">
    <property type="protein sequence ID" value="JAE16007.1"/>
    <property type="molecule type" value="Transcribed_RNA"/>
</dbReference>
<proteinExistence type="predicted"/>
<evidence type="ECO:0000313" key="1">
    <source>
        <dbReference type="EMBL" id="JAE16007.1"/>
    </source>
</evidence>
<protein>
    <submittedName>
        <fullName evidence="1">Uncharacterized protein</fullName>
    </submittedName>
</protein>
<accession>A0A0A9FUR4</accession>
<reference evidence="1" key="1">
    <citation type="submission" date="2014-09" db="EMBL/GenBank/DDBJ databases">
        <authorList>
            <person name="Magalhaes I.L.F."/>
            <person name="Oliveira U."/>
            <person name="Santos F.R."/>
            <person name="Vidigal T.H.D.A."/>
            <person name="Brescovit A.D."/>
            <person name="Santos A.J."/>
        </authorList>
    </citation>
    <scope>NUCLEOTIDE SEQUENCE</scope>
    <source>
        <tissue evidence="1">Shoot tissue taken approximately 20 cm above the soil surface</tissue>
    </source>
</reference>
<reference evidence="1" key="2">
    <citation type="journal article" date="2015" name="Data Brief">
        <title>Shoot transcriptome of the giant reed, Arundo donax.</title>
        <authorList>
            <person name="Barrero R.A."/>
            <person name="Guerrero F.D."/>
            <person name="Moolhuijzen P."/>
            <person name="Goolsby J.A."/>
            <person name="Tidwell J."/>
            <person name="Bellgard S.E."/>
            <person name="Bellgard M.I."/>
        </authorList>
    </citation>
    <scope>NUCLEOTIDE SEQUENCE</scope>
    <source>
        <tissue evidence="1">Shoot tissue taken approximately 20 cm above the soil surface</tissue>
    </source>
</reference>
<sequence length="99" mass="11126">MRSHVSHSPVAELITFNWTIDDFSLLLDNGGGRTGSRVMGLNRHYLLHMVRPPTAGADCCHGRLLAHIAEQRRCMFRMMPAQLPALTCRRQLPKLCNAS</sequence>
<organism evidence="1">
    <name type="scientific">Arundo donax</name>
    <name type="common">Giant reed</name>
    <name type="synonym">Donax arundinaceus</name>
    <dbReference type="NCBI Taxonomy" id="35708"/>
    <lineage>
        <taxon>Eukaryota</taxon>
        <taxon>Viridiplantae</taxon>
        <taxon>Streptophyta</taxon>
        <taxon>Embryophyta</taxon>
        <taxon>Tracheophyta</taxon>
        <taxon>Spermatophyta</taxon>
        <taxon>Magnoliopsida</taxon>
        <taxon>Liliopsida</taxon>
        <taxon>Poales</taxon>
        <taxon>Poaceae</taxon>
        <taxon>PACMAD clade</taxon>
        <taxon>Arundinoideae</taxon>
        <taxon>Arundineae</taxon>
        <taxon>Arundo</taxon>
    </lineage>
</organism>
<dbReference type="AlphaFoldDB" id="A0A0A9FUR4"/>